<evidence type="ECO:0008006" key="4">
    <source>
        <dbReference type="Google" id="ProtNLM"/>
    </source>
</evidence>
<accession>A0A6V8MW96</accession>
<evidence type="ECO:0000256" key="1">
    <source>
        <dbReference type="SAM" id="MobiDB-lite"/>
    </source>
</evidence>
<feature type="compositionally biased region" description="Basic and acidic residues" evidence="1">
    <location>
        <begin position="261"/>
        <end position="277"/>
    </location>
</feature>
<dbReference type="EMBL" id="BLXY01000003">
    <property type="protein sequence ID" value="GFO64458.1"/>
    <property type="molecule type" value="Genomic_DNA"/>
</dbReference>
<gene>
    <name evidence="2" type="ORF">GMPD_23770</name>
</gene>
<feature type="region of interest" description="Disordered" evidence="1">
    <location>
        <begin position="261"/>
        <end position="284"/>
    </location>
</feature>
<reference evidence="3" key="1">
    <citation type="submission" date="2020-06" db="EMBL/GenBank/DDBJ databases">
        <title>Draft genomic sequecing of Geomonas sp. Red736.</title>
        <authorList>
            <person name="Itoh H."/>
            <person name="Xu Z.X."/>
            <person name="Ushijima N."/>
            <person name="Masuda Y."/>
            <person name="Shiratori Y."/>
            <person name="Senoo K."/>
        </authorList>
    </citation>
    <scope>NUCLEOTIDE SEQUENCE [LARGE SCALE GENOMIC DNA]</scope>
    <source>
        <strain evidence="3">Red736</strain>
    </source>
</reference>
<dbReference type="Gene3D" id="3.20.20.370">
    <property type="entry name" value="Glycoside hydrolase/deacetylase"/>
    <property type="match status" value="1"/>
</dbReference>
<dbReference type="InterPro" id="IPR011330">
    <property type="entry name" value="Glyco_hydro/deAcase_b/a-brl"/>
</dbReference>
<dbReference type="SUPFAM" id="SSF88713">
    <property type="entry name" value="Glycoside hydrolase/deacetylase"/>
    <property type="match status" value="1"/>
</dbReference>
<dbReference type="GO" id="GO:0005975">
    <property type="term" value="P:carbohydrate metabolic process"/>
    <property type="evidence" value="ECO:0007669"/>
    <property type="project" value="InterPro"/>
</dbReference>
<dbReference type="AlphaFoldDB" id="A0A6V8MW96"/>
<evidence type="ECO:0000313" key="2">
    <source>
        <dbReference type="EMBL" id="GFO64458.1"/>
    </source>
</evidence>
<protein>
    <recommendedName>
        <fullName evidence="4">NodB homology domain-containing protein</fullName>
    </recommendedName>
</protein>
<evidence type="ECO:0000313" key="3">
    <source>
        <dbReference type="Proteomes" id="UP000568888"/>
    </source>
</evidence>
<dbReference type="Proteomes" id="UP000568888">
    <property type="component" value="Unassembled WGS sequence"/>
</dbReference>
<comment type="caution">
    <text evidence="2">The sequence shown here is derived from an EMBL/GenBank/DDBJ whole genome shotgun (WGS) entry which is preliminary data.</text>
</comment>
<name>A0A6V8MW96_9BACT</name>
<organism evidence="2 3">
    <name type="scientific">Geomonas paludis</name>
    <dbReference type="NCBI Taxonomy" id="2740185"/>
    <lineage>
        <taxon>Bacteria</taxon>
        <taxon>Pseudomonadati</taxon>
        <taxon>Thermodesulfobacteriota</taxon>
        <taxon>Desulfuromonadia</taxon>
        <taxon>Geobacterales</taxon>
        <taxon>Geobacteraceae</taxon>
        <taxon>Geomonas</taxon>
    </lineage>
</organism>
<proteinExistence type="predicted"/>
<sequence length="284" mass="32676">MLTHDVDTARGVQRCEQLMTLERELGFRSCFNFVAEEYHVPAALRHKLVQEGFEVGVHGLEHNRKLYESAETFARHAVKINGYLKEWGAVGFRSPCVYHNYQWLHALNICYEASSFDSDPFEPQPDPLGTIFPVHQTAVAGREYVELPYTLPQDFTLFVIFREKDTSIWKEKLRWIADHGGMVLLITHPDYMSFDAPPNFEEYHPVLYRDLLTHLKSEYQGEYWHALPREVACFWTKSVGEHQCMGPEGTGAKCLVEKQPAGKDGVRSMDENKDRSSEAGLYIS</sequence>